<dbReference type="EMBL" id="LN907828">
    <property type="protein sequence ID" value="CUU26096.1"/>
    <property type="molecule type" value="Genomic_DNA"/>
</dbReference>
<organism evidence="1 2">
    <name type="scientific">Duffyella gerundensis</name>
    <dbReference type="NCBI Taxonomy" id="1619313"/>
    <lineage>
        <taxon>Bacteria</taxon>
        <taxon>Pseudomonadati</taxon>
        <taxon>Pseudomonadota</taxon>
        <taxon>Gammaproteobacteria</taxon>
        <taxon>Enterobacterales</taxon>
        <taxon>Erwiniaceae</taxon>
        <taxon>Duffyella</taxon>
    </lineage>
</organism>
<dbReference type="Proteomes" id="UP000059419">
    <property type="component" value="Plasmid pEM01"/>
</dbReference>
<name>A0A0U5LAH8_9GAMM</name>
<gene>
    <name evidence="1" type="ORF">EM595_p0399</name>
</gene>
<dbReference type="KEGG" id="ege:EM595_p0399"/>
<sequence>MMFISVAEYEALSVALPPERGLIKGYPGSHVVSL</sequence>
<reference evidence="2" key="1">
    <citation type="submission" date="2015-11" db="EMBL/GenBank/DDBJ databases">
        <authorList>
            <person name="Blom J."/>
        </authorList>
    </citation>
    <scope>NUCLEOTIDE SEQUENCE [LARGE SCALE GENOMIC DNA]</scope>
    <source>
        <plasmid evidence="2">pEM01</plasmid>
    </source>
</reference>
<keyword evidence="2" id="KW-1185">Reference proteome</keyword>
<proteinExistence type="predicted"/>
<evidence type="ECO:0000313" key="1">
    <source>
        <dbReference type="EMBL" id="CUU26096.1"/>
    </source>
</evidence>
<accession>A0A0U5LAH8</accession>
<evidence type="ECO:0000313" key="2">
    <source>
        <dbReference type="Proteomes" id="UP000059419"/>
    </source>
</evidence>
<geneLocation type="plasmid" evidence="2">
    <name>pEM01</name>
</geneLocation>
<protein>
    <submittedName>
        <fullName evidence="1">Uncharacterized protein</fullName>
    </submittedName>
</protein>
<dbReference type="PATRIC" id="fig|1619313.3.peg.4018"/>
<dbReference type="AlphaFoldDB" id="A0A0U5LAH8"/>